<gene>
    <name evidence="1" type="ORF">DESUT3_08210</name>
</gene>
<dbReference type="GO" id="GO:0016829">
    <property type="term" value="F:lyase activity"/>
    <property type="evidence" value="ECO:0007669"/>
    <property type="project" value="UniProtKB-KW"/>
</dbReference>
<dbReference type="InterPro" id="IPR016024">
    <property type="entry name" value="ARM-type_fold"/>
</dbReference>
<dbReference type="RefSeq" id="WP_221251200.1">
    <property type="nucleotide sequence ID" value="NZ_AP024355.1"/>
</dbReference>
<keyword evidence="1" id="KW-0456">Lyase</keyword>
<dbReference type="Pfam" id="PF03130">
    <property type="entry name" value="HEAT_PBS"/>
    <property type="match status" value="1"/>
</dbReference>
<reference evidence="1 2" key="1">
    <citation type="journal article" date="2016" name="C (Basel)">
        <title>Selective Growth of and Electricity Production by Marine Exoelectrogenic Bacteria in Self-Aggregated Hydrogel of Microbially Reduced Graphene Oxide.</title>
        <authorList>
            <person name="Yoshida N."/>
            <person name="Goto Y."/>
            <person name="Miyata Y."/>
        </authorList>
    </citation>
    <scope>NUCLEOTIDE SEQUENCE [LARGE SCALE GENOMIC DNA]</scope>
    <source>
        <strain evidence="1 2">NIT-T3</strain>
    </source>
</reference>
<evidence type="ECO:0000313" key="2">
    <source>
        <dbReference type="Proteomes" id="UP001319827"/>
    </source>
</evidence>
<protein>
    <submittedName>
        <fullName evidence="1">PBS lyase</fullName>
    </submittedName>
</protein>
<dbReference type="InterPro" id="IPR004155">
    <property type="entry name" value="PBS_lyase_HEAT"/>
</dbReference>
<dbReference type="Proteomes" id="UP001319827">
    <property type="component" value="Chromosome"/>
</dbReference>
<dbReference type="SMART" id="SM00567">
    <property type="entry name" value="EZ_HEAT"/>
    <property type="match status" value="3"/>
</dbReference>
<dbReference type="Gene3D" id="1.25.10.10">
    <property type="entry name" value="Leucine-rich Repeat Variant"/>
    <property type="match status" value="1"/>
</dbReference>
<evidence type="ECO:0000313" key="1">
    <source>
        <dbReference type="EMBL" id="BCR03752.1"/>
    </source>
</evidence>
<sequence>MSSKLVDRAALNLDTQVLSNFIYEWNISRRHISAYPHGHPLIGKSAEKVLSLLGQLLEFRSAFTLGIAKDSLLIGNSFFDRRNPVFRDFAQALFGVGIASITVRRGLTADELYRFNRILSFSREEVRDCGGIEQALIDSGVRCIMVEQVDYDAFRATEETSVRASDAAKAPRDPGSLWDQFVKGILDGTGDSATEPPTAAALADAMNAQQDTPEAGREKQYQEAISSFISQVGAGGMERAARREVLERLGGLVAGLNPELRRQFLNSAFQSLAEADAVAEEFLGRLPDGVIIEALESVNERRDSVPSGVLNLLAKLARHGQQGKGGRIRGADRAGEGGVEEKLQVIFREEETERFVPQDYQEALGAILEAESLPPDDLEQLETLKQTLESHCVETQISSVILEVLRSGPDAEQLEVLKRSLLELAGYFLEMGDFPALLAMHHRLVGEAGEESLRREILTLFAEEEFVEQVLDSLSRHGKAKYEEIAGLIREIGEPFVNPLMNRLAEESSMSLRRYYMVRLEELGHLTRDAALRRLDDPRWYFVRNLIISLRQLNDPSVVEAVRKLRSHERPQVRQEVMRTLLHFNDAEANRILLQDLASSELPRQLTALQLAERSPSAEVFTKLLEMAASGGLGKREFELRLAVLRTLAEIGSPEALPVLGRIFNSRPLLHKKTHQRLRLEILRSLPRYPAESVTWLLEKLAGVKDPDIAREAAKTLQRVTQGRRK</sequence>
<dbReference type="InterPro" id="IPR011989">
    <property type="entry name" value="ARM-like"/>
</dbReference>
<dbReference type="SUPFAM" id="SSF48371">
    <property type="entry name" value="ARM repeat"/>
    <property type="match status" value="1"/>
</dbReference>
<dbReference type="EMBL" id="AP024355">
    <property type="protein sequence ID" value="BCR03752.1"/>
    <property type="molecule type" value="Genomic_DNA"/>
</dbReference>
<accession>A0ABM8HTF8</accession>
<organism evidence="1 2">
    <name type="scientific">Desulfuromonas versatilis</name>
    <dbReference type="NCBI Taxonomy" id="2802975"/>
    <lineage>
        <taxon>Bacteria</taxon>
        <taxon>Pseudomonadati</taxon>
        <taxon>Thermodesulfobacteriota</taxon>
        <taxon>Desulfuromonadia</taxon>
        <taxon>Desulfuromonadales</taxon>
        <taxon>Desulfuromonadaceae</taxon>
        <taxon>Desulfuromonas</taxon>
    </lineage>
</organism>
<proteinExistence type="predicted"/>
<keyword evidence="2" id="KW-1185">Reference proteome</keyword>
<reference evidence="1 2" key="2">
    <citation type="journal article" date="2021" name="Int. J. Syst. Evol. Microbiol.">
        <title>Isolation and Polyphasic Characterization of Desulfuromonas versatilis sp. Nov., an Electrogenic Bacteria Capable of Versatile Metabolism Isolated from a Graphene Oxide-Reducing Enrichment Culture.</title>
        <authorList>
            <person name="Xie L."/>
            <person name="Yoshida N."/>
            <person name="Ishii S."/>
            <person name="Meng L."/>
        </authorList>
    </citation>
    <scope>NUCLEOTIDE SEQUENCE [LARGE SCALE GENOMIC DNA]</scope>
    <source>
        <strain evidence="1 2">NIT-T3</strain>
    </source>
</reference>
<name>A0ABM8HTF8_9BACT</name>